<comment type="similarity">
    <text evidence="2">Belongs to the GSP F family.</text>
</comment>
<feature type="domain" description="Type II secretion system protein GspF" evidence="10">
    <location>
        <begin position="272"/>
        <end position="392"/>
    </location>
</feature>
<comment type="subcellular location">
    <subcellularLocation>
        <location evidence="1">Cell inner membrane</location>
        <topology evidence="1">Multi-pass membrane protein</topology>
    </subcellularLocation>
</comment>
<dbReference type="InterPro" id="IPR018076">
    <property type="entry name" value="T2SS_GspF_dom"/>
</dbReference>
<dbReference type="PRINTS" id="PR00812">
    <property type="entry name" value="BCTERIALGSPF"/>
</dbReference>
<feature type="compositionally biased region" description="Low complexity" evidence="8">
    <location>
        <begin position="15"/>
        <end position="33"/>
    </location>
</feature>
<keyword evidence="12" id="KW-1185">Reference proteome</keyword>
<keyword evidence="6 9" id="KW-1133">Transmembrane helix</keyword>
<evidence type="ECO:0000256" key="7">
    <source>
        <dbReference type="ARBA" id="ARBA00023136"/>
    </source>
</evidence>
<evidence type="ECO:0000256" key="2">
    <source>
        <dbReference type="ARBA" id="ARBA00005745"/>
    </source>
</evidence>
<evidence type="ECO:0000256" key="3">
    <source>
        <dbReference type="ARBA" id="ARBA00022475"/>
    </source>
</evidence>
<evidence type="ECO:0000256" key="4">
    <source>
        <dbReference type="ARBA" id="ARBA00022519"/>
    </source>
</evidence>
<evidence type="ECO:0000256" key="1">
    <source>
        <dbReference type="ARBA" id="ARBA00004429"/>
    </source>
</evidence>
<dbReference type="RefSeq" id="WP_091454407.1">
    <property type="nucleotide sequence ID" value="NZ_FOGD01000002.1"/>
</dbReference>
<dbReference type="Proteomes" id="UP000199766">
    <property type="component" value="Unassembled WGS sequence"/>
</dbReference>
<dbReference type="FunFam" id="1.20.81.30:FF:000001">
    <property type="entry name" value="Type II secretion system protein F"/>
    <property type="match status" value="1"/>
</dbReference>
<dbReference type="GO" id="GO:0005886">
    <property type="term" value="C:plasma membrane"/>
    <property type="evidence" value="ECO:0007669"/>
    <property type="project" value="UniProtKB-SubCell"/>
</dbReference>
<keyword evidence="4" id="KW-0997">Cell inner membrane</keyword>
<dbReference type="AlphaFoldDB" id="A0A1H9IZS8"/>
<feature type="transmembrane region" description="Helical" evidence="9">
    <location>
        <begin position="375"/>
        <end position="397"/>
    </location>
</feature>
<evidence type="ECO:0000256" key="8">
    <source>
        <dbReference type="SAM" id="MobiDB-lite"/>
    </source>
</evidence>
<proteinExistence type="inferred from homology"/>
<feature type="transmembrane region" description="Helical" evidence="9">
    <location>
        <begin position="163"/>
        <end position="190"/>
    </location>
</feature>
<gene>
    <name evidence="11" type="ORF">SAMN02982919_01266</name>
</gene>
<evidence type="ECO:0000313" key="12">
    <source>
        <dbReference type="Proteomes" id="UP000199766"/>
    </source>
</evidence>
<evidence type="ECO:0000259" key="10">
    <source>
        <dbReference type="Pfam" id="PF00482"/>
    </source>
</evidence>
<protein>
    <submittedName>
        <fullName evidence="11">General secretion pathway protein F</fullName>
    </submittedName>
</protein>
<dbReference type="PANTHER" id="PTHR30012:SF0">
    <property type="entry name" value="TYPE II SECRETION SYSTEM PROTEIN F-RELATED"/>
    <property type="match status" value="1"/>
</dbReference>
<dbReference type="Pfam" id="PF00482">
    <property type="entry name" value="T2SSF"/>
    <property type="match status" value="2"/>
</dbReference>
<keyword evidence="7 9" id="KW-0472">Membrane</keyword>
<organism evidence="11 12">
    <name type="scientific">Giesbergeria anulus</name>
    <dbReference type="NCBI Taxonomy" id="180197"/>
    <lineage>
        <taxon>Bacteria</taxon>
        <taxon>Pseudomonadati</taxon>
        <taxon>Pseudomonadota</taxon>
        <taxon>Betaproteobacteria</taxon>
        <taxon>Burkholderiales</taxon>
        <taxon>Comamonadaceae</taxon>
        <taxon>Giesbergeria</taxon>
    </lineage>
</organism>
<keyword evidence="5 9" id="KW-0812">Transmembrane</keyword>
<evidence type="ECO:0000256" key="6">
    <source>
        <dbReference type="ARBA" id="ARBA00022989"/>
    </source>
</evidence>
<dbReference type="InterPro" id="IPR042094">
    <property type="entry name" value="T2SS_GspF_sf"/>
</dbReference>
<accession>A0A1H9IZS8</accession>
<evidence type="ECO:0000256" key="9">
    <source>
        <dbReference type="SAM" id="Phobius"/>
    </source>
</evidence>
<dbReference type="STRING" id="180197.SAMN02982919_01266"/>
<feature type="region of interest" description="Disordered" evidence="8">
    <location>
        <begin position="1"/>
        <end position="54"/>
    </location>
</feature>
<sequence>MRPRPSPSAADKDVPSAAAAVPARARPAGAAQPTPAPERPVATPSSGTGSTAGRWGQERVSIKHVLAMTEQLLTLLDAGLPLDRALHISTGSLEQAHFRAVMQQVVLEVEKGNTLADAFMLHPKVFPRLYINMVRAGEEGGVLPVVMRRLVEFYTRSMEFRSFLVTSSIYPILLFLFGMSALLGLTVFVLPKFGQIFSDMNQALPLPAAVLIGIGEFLKTYGIFFVIGLVLAVVGFTMALRDELWRERWQLVLLRLPVLGPLLLKVQLAHVCRTWGTLLSSGVPILTGMRIVRELTDHIPLRKALDRLVRAVQEGRGVSAPVRADPFFPKLLGQLATVGEESGALDTMLIKVADQYEKDIQKATRNLVALFEPMMILLMGGLIGGIVVSMLTAIFSINDMPM</sequence>
<feature type="domain" description="Type II secretion system protein GspF" evidence="10">
    <location>
        <begin position="69"/>
        <end position="191"/>
    </location>
</feature>
<dbReference type="EMBL" id="FOGD01000002">
    <property type="protein sequence ID" value="SEQ79987.1"/>
    <property type="molecule type" value="Genomic_DNA"/>
</dbReference>
<dbReference type="PANTHER" id="PTHR30012">
    <property type="entry name" value="GENERAL SECRETION PATHWAY PROTEIN"/>
    <property type="match status" value="1"/>
</dbReference>
<reference evidence="11 12" key="1">
    <citation type="submission" date="2016-10" db="EMBL/GenBank/DDBJ databases">
        <authorList>
            <person name="de Groot N.N."/>
        </authorList>
    </citation>
    <scope>NUCLEOTIDE SEQUENCE [LARGE SCALE GENOMIC DNA]</scope>
    <source>
        <strain evidence="11 12">ATCC 35958</strain>
    </source>
</reference>
<evidence type="ECO:0000313" key="11">
    <source>
        <dbReference type="EMBL" id="SEQ79987.1"/>
    </source>
</evidence>
<keyword evidence="3" id="KW-1003">Cell membrane</keyword>
<dbReference type="OrthoDB" id="9805682at2"/>
<feature type="transmembrane region" description="Helical" evidence="9">
    <location>
        <begin position="221"/>
        <end position="240"/>
    </location>
</feature>
<evidence type="ECO:0000256" key="5">
    <source>
        <dbReference type="ARBA" id="ARBA00022692"/>
    </source>
</evidence>
<dbReference type="InterPro" id="IPR003004">
    <property type="entry name" value="GspF/PilC"/>
</dbReference>
<name>A0A1H9IZS8_9BURK</name>
<dbReference type="Gene3D" id="1.20.81.30">
    <property type="entry name" value="Type II secretion system (T2SS), domain F"/>
    <property type="match status" value="2"/>
</dbReference>